<dbReference type="RefSeq" id="WP_169873421.1">
    <property type="nucleotide sequence ID" value="NZ_JAAQYU010000034.1"/>
</dbReference>
<comment type="caution">
    <text evidence="1">The sequence shown here is derived from an EMBL/GenBank/DDBJ whole genome shotgun (WGS) entry which is preliminary data.</text>
</comment>
<dbReference type="Proteomes" id="UP000564604">
    <property type="component" value="Unassembled WGS sequence"/>
</dbReference>
<name>A0A9Q5B9P5_PSEFR</name>
<protein>
    <submittedName>
        <fullName evidence="1">Uncharacterized protein</fullName>
    </submittedName>
</protein>
<dbReference type="AlphaFoldDB" id="A0A9Q5B9P5"/>
<proteinExistence type="predicted"/>
<gene>
    <name evidence="1" type="ORF">HBN89_24655</name>
</gene>
<dbReference type="EMBL" id="JAAQYX010000063">
    <property type="protein sequence ID" value="NNB52408.1"/>
    <property type="molecule type" value="Genomic_DNA"/>
</dbReference>
<accession>A0A9Q5B9P5</accession>
<reference evidence="1 2" key="1">
    <citation type="journal article" date="2020" name="Front. Microbiol.">
        <title>Genetic Organization of the aprX-lipA2 Operon Affects the Proteolytic Potential of Pseudomonas Species in Milk.</title>
        <authorList>
            <person name="Maier C."/>
            <person name="Huptas C."/>
            <person name="von Neubeck M."/>
            <person name="Scherer S."/>
            <person name="Wenning M."/>
            <person name="Lucking G."/>
        </authorList>
    </citation>
    <scope>NUCLEOTIDE SEQUENCE [LARGE SCALE GENOMIC DNA]</scope>
    <source>
        <strain evidence="1 2">WS 5094</strain>
    </source>
</reference>
<evidence type="ECO:0000313" key="1">
    <source>
        <dbReference type="EMBL" id="NNB52408.1"/>
    </source>
</evidence>
<evidence type="ECO:0000313" key="2">
    <source>
        <dbReference type="Proteomes" id="UP000564604"/>
    </source>
</evidence>
<organism evidence="1 2">
    <name type="scientific">Pseudomonas fragi</name>
    <dbReference type="NCBI Taxonomy" id="296"/>
    <lineage>
        <taxon>Bacteria</taxon>
        <taxon>Pseudomonadati</taxon>
        <taxon>Pseudomonadota</taxon>
        <taxon>Gammaproteobacteria</taxon>
        <taxon>Pseudomonadales</taxon>
        <taxon>Pseudomonadaceae</taxon>
        <taxon>Pseudomonas</taxon>
    </lineage>
</organism>
<sequence length="304" mass="34489">MNAQHPNQLKLNKIDVKSDLVYELITQGRGLKSQYGFVGWPKINSSDQVTYGVTTWLAMRSLGLERFPWFPDPRFTRRLLGNELEVFKELISDWIKVPLKFHEASDDILRIYEHTQSEFARLNITSVSLTRTFSNGWENDPSSEHSGFASRLLTLQKAAVKANRKSFDIPFRILSSWGSGGYGQGGADISMDIPVKDIAWGNLTVADRTGMMHHAIEDGEWIVINRSMNGVVSIPTNAVTSKHIDPLTIQSFGTVSEAEEYLDEQSVKFELENPIHLSGDYRRKSSMRFSFRIRRAIAVLIHGR</sequence>